<dbReference type="SUPFAM" id="SSF51445">
    <property type="entry name" value="(Trans)glycosidases"/>
    <property type="match status" value="1"/>
</dbReference>
<evidence type="ECO:0000259" key="3">
    <source>
        <dbReference type="SMART" id="SM00642"/>
    </source>
</evidence>
<accession>A0A7X0RH32</accession>
<sequence>MTYDVDPLAPHHDGSPAYVGASAPALGERVELRVRVPHRPDGTPGARAVVLRAVRDGEPAITPAEQAAGDDAGAWWSVTLALVNPVTSYRFLVSNGPADYRWLTATGVHARDVTDAGDFLISTEHRVPCWVADQVAYQVFPDRFERTETGAPVPEWARPVAWDDAVVHRGPEVPFQWYGGTLDGVAARIDHLERLGATLLYLTPVFEAGSTHRYDAVSFERVDPLLGGDAALERLADTLHERGLRLVGDLTTNHTGDRHDWFRTAAADPASVERAFYRFEPDGSYASWLGIASLPKLDHASAELARRLYDGPDSVVARWLRRGLDGWRVDVANMTGRLGAEDRAHAVAATTRRTMAAESPDAWLLAEHGHDATGDLRGAGWHGTMDYAGFTRPLWCWLNGGSPDGPGLPHGLDYLGLPVDIPVLPAERAVATMREVHGAIPFTVWQSGTNHLDSHDTPRFRTVTGGGTSGGTDLVGAGRPGHLVGLALQMTMPGVPVVFMGDEIGLTAVDGEHARTPYPWHDEQSWDAPTLAAYREWIELRHRHVALRRGGLRWLHAHGDAMTFLREHPDQTLLVHATRAAGPEVRLPLAALGPDPVVTTLVGPPARVVADELVLPGEGPAASVHLVSSGGPGS</sequence>
<keyword evidence="2" id="KW-0326">Glycosidase</keyword>
<evidence type="ECO:0000256" key="1">
    <source>
        <dbReference type="ARBA" id="ARBA00022801"/>
    </source>
</evidence>
<evidence type="ECO:0000313" key="4">
    <source>
        <dbReference type="EMBL" id="MBB6627215.1"/>
    </source>
</evidence>
<dbReference type="RefSeq" id="WP_185252399.1">
    <property type="nucleotide sequence ID" value="NZ_JACKXE010000001.1"/>
</dbReference>
<dbReference type="CDD" id="cd11338">
    <property type="entry name" value="AmyAc_CMD"/>
    <property type="match status" value="1"/>
</dbReference>
<dbReference type="InterPro" id="IPR004185">
    <property type="entry name" value="Glyco_hydro_13_lg-like_dom"/>
</dbReference>
<dbReference type="Gene3D" id="3.20.20.80">
    <property type="entry name" value="Glycosidases"/>
    <property type="match status" value="1"/>
</dbReference>
<reference evidence="4 5" key="1">
    <citation type="submission" date="2020-08" db="EMBL/GenBank/DDBJ databases">
        <authorList>
            <person name="Seo M.-J."/>
        </authorList>
    </citation>
    <scope>NUCLEOTIDE SEQUENCE [LARGE SCALE GENOMIC DNA]</scope>
    <source>
        <strain evidence="4 5">KIGAM211</strain>
    </source>
</reference>
<dbReference type="AlphaFoldDB" id="A0A7X0RH32"/>
<dbReference type="EMBL" id="JACKXE010000001">
    <property type="protein sequence ID" value="MBB6627215.1"/>
    <property type="molecule type" value="Genomic_DNA"/>
</dbReference>
<dbReference type="PANTHER" id="PTHR10357">
    <property type="entry name" value="ALPHA-AMYLASE FAMILY MEMBER"/>
    <property type="match status" value="1"/>
</dbReference>
<protein>
    <submittedName>
        <fullName evidence="4">Glycoside hydrolase family 13 protein</fullName>
    </submittedName>
</protein>
<dbReference type="GO" id="GO:0004553">
    <property type="term" value="F:hydrolase activity, hydrolyzing O-glycosyl compounds"/>
    <property type="evidence" value="ECO:0007669"/>
    <property type="project" value="InterPro"/>
</dbReference>
<keyword evidence="5" id="KW-1185">Reference proteome</keyword>
<dbReference type="InterPro" id="IPR017853">
    <property type="entry name" value="GH"/>
</dbReference>
<organism evidence="4 5">
    <name type="scientific">Nocardioides luti</name>
    <dbReference type="NCBI Taxonomy" id="2761101"/>
    <lineage>
        <taxon>Bacteria</taxon>
        <taxon>Bacillati</taxon>
        <taxon>Actinomycetota</taxon>
        <taxon>Actinomycetes</taxon>
        <taxon>Propionibacteriales</taxon>
        <taxon>Nocardioidaceae</taxon>
        <taxon>Nocardioides</taxon>
    </lineage>
</organism>
<dbReference type="InterPro" id="IPR006047">
    <property type="entry name" value="GH13_cat_dom"/>
</dbReference>
<comment type="caution">
    <text evidence="4">The sequence shown here is derived from an EMBL/GenBank/DDBJ whole genome shotgun (WGS) entry which is preliminary data.</text>
</comment>
<dbReference type="Proteomes" id="UP000523955">
    <property type="component" value="Unassembled WGS sequence"/>
</dbReference>
<feature type="domain" description="Glycosyl hydrolase family 13 catalytic" evidence="3">
    <location>
        <begin position="138"/>
        <end position="541"/>
    </location>
</feature>
<proteinExistence type="predicted"/>
<keyword evidence="1 4" id="KW-0378">Hydrolase</keyword>
<name>A0A7X0RH32_9ACTN</name>
<gene>
    <name evidence="4" type="ORF">H5V45_07755</name>
</gene>
<dbReference type="CDD" id="cd02857">
    <property type="entry name" value="E_set_CDase_PDE_N"/>
    <property type="match status" value="1"/>
</dbReference>
<evidence type="ECO:0000313" key="5">
    <source>
        <dbReference type="Proteomes" id="UP000523955"/>
    </source>
</evidence>
<dbReference type="Pfam" id="PF00128">
    <property type="entry name" value="Alpha-amylase"/>
    <property type="match status" value="1"/>
</dbReference>
<dbReference type="GO" id="GO:0005975">
    <property type="term" value="P:carbohydrate metabolic process"/>
    <property type="evidence" value="ECO:0007669"/>
    <property type="project" value="InterPro"/>
</dbReference>
<dbReference type="PANTHER" id="PTHR10357:SF210">
    <property type="entry name" value="MALTODEXTRIN GLUCOSIDASE"/>
    <property type="match status" value="1"/>
</dbReference>
<evidence type="ECO:0000256" key="2">
    <source>
        <dbReference type="ARBA" id="ARBA00023295"/>
    </source>
</evidence>
<dbReference type="SMART" id="SM00642">
    <property type="entry name" value="Aamy"/>
    <property type="match status" value="1"/>
</dbReference>